<evidence type="ECO:0000256" key="3">
    <source>
        <dbReference type="SAM" id="SignalP"/>
    </source>
</evidence>
<feature type="repeat" description="ANK" evidence="1">
    <location>
        <begin position="391"/>
        <end position="423"/>
    </location>
</feature>
<reference evidence="4" key="1">
    <citation type="journal article" date="2023" name="Mol. Phylogenet. Evol.">
        <title>Genome-scale phylogeny and comparative genomics of the fungal order Sordariales.</title>
        <authorList>
            <person name="Hensen N."/>
            <person name="Bonometti L."/>
            <person name="Westerberg I."/>
            <person name="Brannstrom I.O."/>
            <person name="Guillou S."/>
            <person name="Cros-Aarteil S."/>
            <person name="Calhoun S."/>
            <person name="Haridas S."/>
            <person name="Kuo A."/>
            <person name="Mondo S."/>
            <person name="Pangilinan J."/>
            <person name="Riley R."/>
            <person name="LaButti K."/>
            <person name="Andreopoulos B."/>
            <person name="Lipzen A."/>
            <person name="Chen C."/>
            <person name="Yan M."/>
            <person name="Daum C."/>
            <person name="Ng V."/>
            <person name="Clum A."/>
            <person name="Steindorff A."/>
            <person name="Ohm R.A."/>
            <person name="Martin F."/>
            <person name="Silar P."/>
            <person name="Natvig D.O."/>
            <person name="Lalanne C."/>
            <person name="Gautier V."/>
            <person name="Ament-Velasquez S.L."/>
            <person name="Kruys A."/>
            <person name="Hutchinson M.I."/>
            <person name="Powell A.J."/>
            <person name="Barry K."/>
            <person name="Miller A.N."/>
            <person name="Grigoriev I.V."/>
            <person name="Debuchy R."/>
            <person name="Gladieux P."/>
            <person name="Hiltunen Thoren M."/>
            <person name="Johannesson H."/>
        </authorList>
    </citation>
    <scope>NUCLEOTIDE SEQUENCE</scope>
    <source>
        <strain evidence="4">CBS 103.79</strain>
    </source>
</reference>
<name>A0AAN6RQI2_9PEZI</name>
<feature type="compositionally biased region" description="Acidic residues" evidence="2">
    <location>
        <begin position="138"/>
        <end position="177"/>
    </location>
</feature>
<sequence length="471" mass="50459">MATPTPTPTISNPLILCLLINSLALPPPDLFSLSQTNKSLFRLVFIERKRHLIRTVPLPPLDKAGDEPDDDTGPAGSDVGVESAVDDADPVVDDTSSSSGSGSGSGNGGGNGDGSVLDGGVDTSSESSAPQRSPPGSEEGEDDDDSDDDSDGDDGNPEVDDDDIDAEDREGGGDDDAYYSPFMRNPLICAMDADYPAALALALELGDFEGDGKESPVAQGLVVEGGVVQGLIARCVERSAGKCLKFLLKAVDRVDRDGTVMEGLGGYNAEWVWRRARRMALVRGRLEGLMCVWDHLVALWERRLIQGKEVAELPEAEGLFESLLEQARSPAAVVWLVERLPKRMDMLPVLIAQCSNRFSQPMAVEAVVDLVGDGKKLSERWAYGWGDESAEGTTALEAAVEEKNLPAVHILLRNGARPGLKRENARVEEGWEGMVDTLDGGSDSDVNSDIISLYAEQEEGFTVPEDFEGWV</sequence>
<feature type="compositionally biased region" description="Low complexity" evidence="2">
    <location>
        <begin position="114"/>
        <end position="125"/>
    </location>
</feature>
<evidence type="ECO:0008006" key="6">
    <source>
        <dbReference type="Google" id="ProtNLM"/>
    </source>
</evidence>
<dbReference type="EMBL" id="MU855933">
    <property type="protein sequence ID" value="KAK3898461.1"/>
    <property type="molecule type" value="Genomic_DNA"/>
</dbReference>
<feature type="signal peptide" evidence="3">
    <location>
        <begin position="1"/>
        <end position="24"/>
    </location>
</feature>
<evidence type="ECO:0000313" key="4">
    <source>
        <dbReference type="EMBL" id="KAK3898461.1"/>
    </source>
</evidence>
<dbReference type="PROSITE" id="PS50297">
    <property type="entry name" value="ANK_REP_REGION"/>
    <property type="match status" value="1"/>
</dbReference>
<keyword evidence="5" id="KW-1185">Reference proteome</keyword>
<feature type="region of interest" description="Disordered" evidence="2">
    <location>
        <begin position="58"/>
        <end position="178"/>
    </location>
</feature>
<evidence type="ECO:0000256" key="1">
    <source>
        <dbReference type="PROSITE-ProRule" id="PRU00023"/>
    </source>
</evidence>
<organism evidence="4 5">
    <name type="scientific">Staphylotrichum tortipilum</name>
    <dbReference type="NCBI Taxonomy" id="2831512"/>
    <lineage>
        <taxon>Eukaryota</taxon>
        <taxon>Fungi</taxon>
        <taxon>Dikarya</taxon>
        <taxon>Ascomycota</taxon>
        <taxon>Pezizomycotina</taxon>
        <taxon>Sordariomycetes</taxon>
        <taxon>Sordariomycetidae</taxon>
        <taxon>Sordariales</taxon>
        <taxon>Chaetomiaceae</taxon>
        <taxon>Staphylotrichum</taxon>
    </lineage>
</organism>
<gene>
    <name evidence="4" type="ORF">C8A05DRAFT_37947</name>
</gene>
<dbReference type="PROSITE" id="PS50088">
    <property type="entry name" value="ANK_REPEAT"/>
    <property type="match status" value="1"/>
</dbReference>
<feature type="chain" id="PRO_5042813868" description="F-box domain-containing protein" evidence="3">
    <location>
        <begin position="25"/>
        <end position="471"/>
    </location>
</feature>
<feature type="compositionally biased region" description="Gly residues" evidence="2">
    <location>
        <begin position="101"/>
        <end position="113"/>
    </location>
</feature>
<dbReference type="InterPro" id="IPR002110">
    <property type="entry name" value="Ankyrin_rpt"/>
</dbReference>
<dbReference type="Proteomes" id="UP001303889">
    <property type="component" value="Unassembled WGS sequence"/>
</dbReference>
<dbReference type="AlphaFoldDB" id="A0AAN6RQI2"/>
<evidence type="ECO:0000256" key="2">
    <source>
        <dbReference type="SAM" id="MobiDB-lite"/>
    </source>
</evidence>
<comment type="caution">
    <text evidence="4">The sequence shown here is derived from an EMBL/GenBank/DDBJ whole genome shotgun (WGS) entry which is preliminary data.</text>
</comment>
<accession>A0AAN6RQI2</accession>
<evidence type="ECO:0000313" key="5">
    <source>
        <dbReference type="Proteomes" id="UP001303889"/>
    </source>
</evidence>
<proteinExistence type="predicted"/>
<keyword evidence="3" id="KW-0732">Signal</keyword>
<protein>
    <recommendedName>
        <fullName evidence="6">F-box domain-containing protein</fullName>
    </recommendedName>
</protein>
<keyword evidence="1" id="KW-0040">ANK repeat</keyword>
<reference evidence="4" key="2">
    <citation type="submission" date="2023-05" db="EMBL/GenBank/DDBJ databases">
        <authorList>
            <consortium name="Lawrence Berkeley National Laboratory"/>
            <person name="Steindorff A."/>
            <person name="Hensen N."/>
            <person name="Bonometti L."/>
            <person name="Westerberg I."/>
            <person name="Brannstrom I.O."/>
            <person name="Guillou S."/>
            <person name="Cros-Aarteil S."/>
            <person name="Calhoun S."/>
            <person name="Haridas S."/>
            <person name="Kuo A."/>
            <person name="Mondo S."/>
            <person name="Pangilinan J."/>
            <person name="Riley R."/>
            <person name="Labutti K."/>
            <person name="Andreopoulos B."/>
            <person name="Lipzen A."/>
            <person name="Chen C."/>
            <person name="Yanf M."/>
            <person name="Daum C."/>
            <person name="Ng V."/>
            <person name="Clum A."/>
            <person name="Ohm R."/>
            <person name="Martin F."/>
            <person name="Silar P."/>
            <person name="Natvig D."/>
            <person name="Lalanne C."/>
            <person name="Gautier V."/>
            <person name="Ament-Velasquez S.L."/>
            <person name="Kruys A."/>
            <person name="Hutchinson M.I."/>
            <person name="Powell A.J."/>
            <person name="Barry K."/>
            <person name="Miller A.N."/>
            <person name="Grigoriev I.V."/>
            <person name="Debuchy R."/>
            <person name="Gladieux P."/>
            <person name="Thoren M.H."/>
            <person name="Johannesson H."/>
        </authorList>
    </citation>
    <scope>NUCLEOTIDE SEQUENCE</scope>
    <source>
        <strain evidence="4">CBS 103.79</strain>
    </source>
</reference>